<sequence>MARLPPGPGFGALQAARYVADPYTLLREAARRYGDVFTIRTARRCVMTGRPDLVRQIFGAPVDQYGVNTEIGPRRVLGENGMAQLAGRALRRDRRLLVPNFQGDVLARQGGMMRDAVREVTDRWQPGDEFVLREASLEIALDVILRTVFGADTPRQRADFDAALRDFVLAFGRPSFLLLSALRVEWNWLPPFRRFAVARARLEALLREAIARARSEGAGRGDTLGHLVAARYEDGNGMSEAALIDNLITTIVAGHETSAVSLTWAIHWLHSTPHALARLLEELAPLGPDPAPEALGKLTYLDAVVREVLRLWPAVTDVNRVLAKPMTLGGYEIPPGITVAAASAILHYDPAIFPEPEVFRPERFLERSYAPWEYFPFGGGERMCPGAQFSMFELKVLLGTLLARCRFSLLQPGVPPLKRVGFLVSPAAGVPVRYEGRR</sequence>
<keyword evidence="2" id="KW-0408">Iron</keyword>
<dbReference type="InterPro" id="IPR001128">
    <property type="entry name" value="Cyt_P450"/>
</dbReference>
<dbReference type="PROSITE" id="PS00086">
    <property type="entry name" value="CYTOCHROME_P450"/>
    <property type="match status" value="1"/>
</dbReference>
<keyword evidence="2" id="KW-0479">Metal-binding</keyword>
<dbReference type="PANTHER" id="PTHR24305:SF166">
    <property type="entry name" value="CYTOCHROME P450 12A4, MITOCHONDRIAL-RELATED"/>
    <property type="match status" value="1"/>
</dbReference>
<comment type="caution">
    <text evidence="3">The sequence shown here is derived from an EMBL/GenBank/DDBJ whole genome shotgun (WGS) entry which is preliminary data.</text>
</comment>
<evidence type="ECO:0000256" key="2">
    <source>
        <dbReference type="RuleBase" id="RU000461"/>
    </source>
</evidence>
<keyword evidence="4" id="KW-1185">Reference proteome</keyword>
<evidence type="ECO:0000313" key="3">
    <source>
        <dbReference type="EMBL" id="MFC2998756.1"/>
    </source>
</evidence>
<keyword evidence="2" id="KW-0560">Oxidoreductase</keyword>
<dbReference type="InterPro" id="IPR050121">
    <property type="entry name" value="Cytochrome_P450_monoxygenase"/>
</dbReference>
<keyword evidence="2" id="KW-0349">Heme</keyword>
<dbReference type="RefSeq" id="WP_216834310.1">
    <property type="nucleotide sequence ID" value="NZ_JAFNJS010000001.1"/>
</dbReference>
<dbReference type="CDD" id="cd11053">
    <property type="entry name" value="CYP110-like"/>
    <property type="match status" value="1"/>
</dbReference>
<dbReference type="Proteomes" id="UP001595420">
    <property type="component" value="Unassembled WGS sequence"/>
</dbReference>
<keyword evidence="2" id="KW-0503">Monooxygenase</keyword>
<accession>A0ABV7BPX1</accession>
<protein>
    <submittedName>
        <fullName evidence="3">Cytochrome P450</fullName>
    </submittedName>
</protein>
<name>A0ABV7BPX1_9PROT</name>
<evidence type="ECO:0000313" key="4">
    <source>
        <dbReference type="Proteomes" id="UP001595420"/>
    </source>
</evidence>
<proteinExistence type="inferred from homology"/>
<comment type="similarity">
    <text evidence="1 2">Belongs to the cytochrome P450 family.</text>
</comment>
<dbReference type="EMBL" id="JBHRSB010000001">
    <property type="protein sequence ID" value="MFC2998756.1"/>
    <property type="molecule type" value="Genomic_DNA"/>
</dbReference>
<gene>
    <name evidence="3" type="ORF">ACFOD3_02565</name>
</gene>
<evidence type="ECO:0000256" key="1">
    <source>
        <dbReference type="ARBA" id="ARBA00010617"/>
    </source>
</evidence>
<reference evidence="4" key="1">
    <citation type="journal article" date="2019" name="Int. J. Syst. Evol. Microbiol.">
        <title>The Global Catalogue of Microorganisms (GCM) 10K type strain sequencing project: providing services to taxonomists for standard genome sequencing and annotation.</title>
        <authorList>
            <consortium name="The Broad Institute Genomics Platform"/>
            <consortium name="The Broad Institute Genome Sequencing Center for Infectious Disease"/>
            <person name="Wu L."/>
            <person name="Ma J."/>
        </authorList>
    </citation>
    <scope>NUCLEOTIDE SEQUENCE [LARGE SCALE GENOMIC DNA]</scope>
    <source>
        <strain evidence="4">CGMCC 1.16855</strain>
    </source>
</reference>
<dbReference type="InterPro" id="IPR017972">
    <property type="entry name" value="Cyt_P450_CS"/>
</dbReference>
<dbReference type="PANTHER" id="PTHR24305">
    <property type="entry name" value="CYTOCHROME P450"/>
    <property type="match status" value="1"/>
</dbReference>
<dbReference type="Pfam" id="PF00067">
    <property type="entry name" value="p450"/>
    <property type="match status" value="1"/>
</dbReference>
<organism evidence="3 4">
    <name type="scientific">Falsiroseomonas tokyonensis</name>
    <dbReference type="NCBI Taxonomy" id="430521"/>
    <lineage>
        <taxon>Bacteria</taxon>
        <taxon>Pseudomonadati</taxon>
        <taxon>Pseudomonadota</taxon>
        <taxon>Alphaproteobacteria</taxon>
        <taxon>Acetobacterales</taxon>
        <taxon>Roseomonadaceae</taxon>
        <taxon>Falsiroseomonas</taxon>
    </lineage>
</organism>